<name>A0ABS8V3B0_DATST</name>
<protein>
    <submittedName>
        <fullName evidence="1">Uncharacterized protein</fullName>
    </submittedName>
</protein>
<gene>
    <name evidence="1" type="ORF">HAX54_026580</name>
</gene>
<proteinExistence type="predicted"/>
<dbReference type="EMBL" id="JACEIK010003224">
    <property type="protein sequence ID" value="MCD9640870.1"/>
    <property type="molecule type" value="Genomic_DNA"/>
</dbReference>
<evidence type="ECO:0000313" key="1">
    <source>
        <dbReference type="EMBL" id="MCD9640870.1"/>
    </source>
</evidence>
<comment type="caution">
    <text evidence="1">The sequence shown here is derived from an EMBL/GenBank/DDBJ whole genome shotgun (WGS) entry which is preliminary data.</text>
</comment>
<sequence>MVGILYRAPGGACPLGHDKLRDEALIGAILIGEALGGKVLEDEAESRDSLTDRALKGSLLINLSCCHSSLSNLVAKVVKLFVVRWTIPLNAFVMNMVRMEPVGARAGAAVDELAP</sequence>
<reference evidence="1 2" key="1">
    <citation type="journal article" date="2021" name="BMC Genomics">
        <title>Datura genome reveals duplications of psychoactive alkaloid biosynthetic genes and high mutation rate following tissue culture.</title>
        <authorList>
            <person name="Rajewski A."/>
            <person name="Carter-House D."/>
            <person name="Stajich J."/>
            <person name="Litt A."/>
        </authorList>
    </citation>
    <scope>NUCLEOTIDE SEQUENCE [LARGE SCALE GENOMIC DNA]</scope>
    <source>
        <strain evidence="1">AR-01</strain>
    </source>
</reference>
<keyword evidence="2" id="KW-1185">Reference proteome</keyword>
<organism evidence="1 2">
    <name type="scientific">Datura stramonium</name>
    <name type="common">Jimsonweed</name>
    <name type="synonym">Common thornapple</name>
    <dbReference type="NCBI Taxonomy" id="4076"/>
    <lineage>
        <taxon>Eukaryota</taxon>
        <taxon>Viridiplantae</taxon>
        <taxon>Streptophyta</taxon>
        <taxon>Embryophyta</taxon>
        <taxon>Tracheophyta</taxon>
        <taxon>Spermatophyta</taxon>
        <taxon>Magnoliopsida</taxon>
        <taxon>eudicotyledons</taxon>
        <taxon>Gunneridae</taxon>
        <taxon>Pentapetalae</taxon>
        <taxon>asterids</taxon>
        <taxon>lamiids</taxon>
        <taxon>Solanales</taxon>
        <taxon>Solanaceae</taxon>
        <taxon>Solanoideae</taxon>
        <taxon>Datureae</taxon>
        <taxon>Datura</taxon>
    </lineage>
</organism>
<dbReference type="Proteomes" id="UP000823775">
    <property type="component" value="Unassembled WGS sequence"/>
</dbReference>
<evidence type="ECO:0000313" key="2">
    <source>
        <dbReference type="Proteomes" id="UP000823775"/>
    </source>
</evidence>
<accession>A0ABS8V3B0</accession>